<proteinExistence type="predicted"/>
<dbReference type="Proteomes" id="UP000823775">
    <property type="component" value="Unassembled WGS sequence"/>
</dbReference>
<gene>
    <name evidence="2" type="ORF">HAX54_027403</name>
</gene>
<comment type="caution">
    <text evidence="2">The sequence shown here is derived from an EMBL/GenBank/DDBJ whole genome shotgun (WGS) entry which is preliminary data.</text>
</comment>
<feature type="region of interest" description="Disordered" evidence="1">
    <location>
        <begin position="1"/>
        <end position="22"/>
    </location>
</feature>
<organism evidence="2 3">
    <name type="scientific">Datura stramonium</name>
    <name type="common">Jimsonweed</name>
    <name type="synonym">Common thornapple</name>
    <dbReference type="NCBI Taxonomy" id="4076"/>
    <lineage>
        <taxon>Eukaryota</taxon>
        <taxon>Viridiplantae</taxon>
        <taxon>Streptophyta</taxon>
        <taxon>Embryophyta</taxon>
        <taxon>Tracheophyta</taxon>
        <taxon>Spermatophyta</taxon>
        <taxon>Magnoliopsida</taxon>
        <taxon>eudicotyledons</taxon>
        <taxon>Gunneridae</taxon>
        <taxon>Pentapetalae</taxon>
        <taxon>asterids</taxon>
        <taxon>lamiids</taxon>
        <taxon>Solanales</taxon>
        <taxon>Solanaceae</taxon>
        <taxon>Solanoideae</taxon>
        <taxon>Datureae</taxon>
        <taxon>Datura</taxon>
    </lineage>
</organism>
<accession>A0ABS8V4K5</accession>
<reference evidence="2 3" key="1">
    <citation type="journal article" date="2021" name="BMC Genomics">
        <title>Datura genome reveals duplications of psychoactive alkaloid biosynthetic genes and high mutation rate following tissue culture.</title>
        <authorList>
            <person name="Rajewski A."/>
            <person name="Carter-House D."/>
            <person name="Stajich J."/>
            <person name="Litt A."/>
        </authorList>
    </citation>
    <scope>NUCLEOTIDE SEQUENCE [LARGE SCALE GENOMIC DNA]</scope>
    <source>
        <strain evidence="2">AR-01</strain>
    </source>
</reference>
<name>A0ABS8V4K5_DATST</name>
<evidence type="ECO:0000313" key="2">
    <source>
        <dbReference type="EMBL" id="MCD9641296.1"/>
    </source>
</evidence>
<dbReference type="EMBL" id="JACEIK010003324">
    <property type="protein sequence ID" value="MCD9641296.1"/>
    <property type="molecule type" value="Genomic_DNA"/>
</dbReference>
<protein>
    <submittedName>
        <fullName evidence="2">Uncharacterized protein</fullName>
    </submittedName>
</protein>
<keyword evidence="3" id="KW-1185">Reference proteome</keyword>
<evidence type="ECO:0000313" key="3">
    <source>
        <dbReference type="Proteomes" id="UP000823775"/>
    </source>
</evidence>
<evidence type="ECO:0000256" key="1">
    <source>
        <dbReference type="SAM" id="MobiDB-lite"/>
    </source>
</evidence>
<sequence length="79" mass="9174">MAFPRLNKQGRHGVPLHDMGTERRRQWQVARLDQMREELDKSKARQEESKFNVGNGLEEKAVALAPRQCVNWALGREMS</sequence>